<organism evidence="1 2">
    <name type="scientific">Pararcticibacter amylolyticus</name>
    <dbReference type="NCBI Taxonomy" id="2173175"/>
    <lineage>
        <taxon>Bacteria</taxon>
        <taxon>Pseudomonadati</taxon>
        <taxon>Bacteroidota</taxon>
        <taxon>Sphingobacteriia</taxon>
        <taxon>Sphingobacteriales</taxon>
        <taxon>Sphingobacteriaceae</taxon>
        <taxon>Pararcticibacter</taxon>
    </lineage>
</organism>
<sequence>MQAVSQFFREERDFLFQRGEARGAEKERMIAEAKIREERTKAEAKMREEKCAIARAMKADGLPIAKISKFTGLTSDEIEGL</sequence>
<keyword evidence="2" id="KW-1185">Reference proteome</keyword>
<gene>
    <name evidence="1" type="ORF">DDR33_24945</name>
</gene>
<dbReference type="OrthoDB" id="775640at2"/>
<protein>
    <recommendedName>
        <fullName evidence="3">Transposase</fullName>
    </recommendedName>
</protein>
<dbReference type="AlphaFoldDB" id="A0A2U2P982"/>
<dbReference type="EMBL" id="QEAS01000056">
    <property type="protein sequence ID" value="PWG77930.1"/>
    <property type="molecule type" value="Genomic_DNA"/>
</dbReference>
<evidence type="ECO:0000313" key="1">
    <source>
        <dbReference type="EMBL" id="PWG77930.1"/>
    </source>
</evidence>
<comment type="caution">
    <text evidence="1">The sequence shown here is derived from an EMBL/GenBank/DDBJ whole genome shotgun (WGS) entry which is preliminary data.</text>
</comment>
<reference evidence="1 2" key="1">
    <citation type="submission" date="2018-04" db="EMBL/GenBank/DDBJ databases">
        <title>Pedobacter chongqingensis sp. nov., isolated from a rottenly hemp rope.</title>
        <authorList>
            <person name="Cai Y."/>
        </authorList>
    </citation>
    <scope>NUCLEOTIDE SEQUENCE [LARGE SCALE GENOMIC DNA]</scope>
    <source>
        <strain evidence="1 2">FJ4-8</strain>
    </source>
</reference>
<proteinExistence type="predicted"/>
<name>A0A2U2P982_9SPHI</name>
<dbReference type="Proteomes" id="UP000245647">
    <property type="component" value="Unassembled WGS sequence"/>
</dbReference>
<evidence type="ECO:0008006" key="3">
    <source>
        <dbReference type="Google" id="ProtNLM"/>
    </source>
</evidence>
<accession>A0A2U2P982</accession>
<evidence type="ECO:0000313" key="2">
    <source>
        <dbReference type="Proteomes" id="UP000245647"/>
    </source>
</evidence>